<evidence type="ECO:0000313" key="2">
    <source>
        <dbReference type="EMBL" id="GAM76097.1"/>
    </source>
</evidence>
<reference evidence="2 3" key="1">
    <citation type="submission" date="2015-01" db="EMBL/GenBank/DDBJ databases">
        <title>Vibrio sp. C94 JCM 19241 whole genome shotgun sequence.</title>
        <authorList>
            <person name="Sawabe T."/>
            <person name="Meirelles P."/>
            <person name="Feng G."/>
            <person name="Sayaka M."/>
            <person name="Hattori M."/>
            <person name="Ohkuma M."/>
        </authorList>
    </citation>
    <scope>NUCLEOTIDE SEQUENCE [LARGE SCALE GENOMIC DNA]</scope>
    <source>
        <strain evidence="3">JCM 19241</strain>
    </source>
</reference>
<comment type="caution">
    <text evidence="2">The sequence shown here is derived from an EMBL/GenBank/DDBJ whole genome shotgun (WGS) entry which is preliminary data.</text>
</comment>
<protein>
    <recommendedName>
        <fullName evidence="4">Outer membrane protein beta-barrel domain-containing protein</fullName>
    </recommendedName>
</protein>
<sequence length="169" mass="19165">MRALLLLCFVSVSCFANQDSKFLHLSPEIKAGPQYGTGITGWGMQLGLADVYQTNSLYFNGGQVKYDFLTDTDKWNYYRLGVEHRLVKEEVISFQFELGVIDYEGERRFFTRKEIREGVGFSSAGAVVFNFTPSLGVRFGLDVNVLDKDKTYQTSSTFINVNSGVIFRF</sequence>
<proteinExistence type="predicted"/>
<name>A0A0B8QGA1_9VIBR</name>
<evidence type="ECO:0000256" key="1">
    <source>
        <dbReference type="SAM" id="SignalP"/>
    </source>
</evidence>
<evidence type="ECO:0000313" key="3">
    <source>
        <dbReference type="Proteomes" id="UP000031666"/>
    </source>
</evidence>
<evidence type="ECO:0008006" key="4">
    <source>
        <dbReference type="Google" id="ProtNLM"/>
    </source>
</evidence>
<dbReference type="EMBL" id="BBSC01000005">
    <property type="protein sequence ID" value="GAM76097.1"/>
    <property type="molecule type" value="Genomic_DNA"/>
</dbReference>
<keyword evidence="1" id="KW-0732">Signal</keyword>
<reference evidence="2 3" key="2">
    <citation type="submission" date="2015-01" db="EMBL/GenBank/DDBJ databases">
        <authorList>
            <consortium name="NBRP consortium"/>
            <person name="Sawabe T."/>
            <person name="Meirelles P."/>
            <person name="Feng G."/>
            <person name="Sayaka M."/>
            <person name="Hattori M."/>
            <person name="Ohkuma M."/>
        </authorList>
    </citation>
    <scope>NUCLEOTIDE SEQUENCE [LARGE SCALE GENOMIC DNA]</scope>
    <source>
        <strain evidence="3">JCM 19241</strain>
    </source>
</reference>
<organism evidence="2 3">
    <name type="scientific">Vibrio ishigakensis</name>
    <dbReference type="NCBI Taxonomy" id="1481914"/>
    <lineage>
        <taxon>Bacteria</taxon>
        <taxon>Pseudomonadati</taxon>
        <taxon>Pseudomonadota</taxon>
        <taxon>Gammaproteobacteria</taxon>
        <taxon>Vibrionales</taxon>
        <taxon>Vibrionaceae</taxon>
        <taxon>Vibrio</taxon>
    </lineage>
</organism>
<dbReference type="AlphaFoldDB" id="A0A0B8QGA1"/>
<gene>
    <name evidence="2" type="ORF">JCM19241_395</name>
</gene>
<feature type="signal peptide" evidence="1">
    <location>
        <begin position="1"/>
        <end position="16"/>
    </location>
</feature>
<dbReference type="Proteomes" id="UP000031666">
    <property type="component" value="Unassembled WGS sequence"/>
</dbReference>
<accession>A0A0B8QGA1</accession>
<feature type="chain" id="PRO_5002123987" description="Outer membrane protein beta-barrel domain-containing protein" evidence="1">
    <location>
        <begin position="17"/>
        <end position="169"/>
    </location>
</feature>